<protein>
    <submittedName>
        <fullName evidence="4">Oxidoreductase domain-containing protein</fullName>
    </submittedName>
</protein>
<gene>
    <name evidence="4" type="ORF">ING2E5B_2152</name>
</gene>
<dbReference type="PANTHER" id="PTHR43818">
    <property type="entry name" value="BCDNA.GH03377"/>
    <property type="match status" value="1"/>
</dbReference>
<dbReference type="OrthoDB" id="9771072at2"/>
<dbReference type="STRING" id="1562970.ING2E5B_2152"/>
<dbReference type="InterPro" id="IPR000683">
    <property type="entry name" value="Gfo/Idh/MocA-like_OxRdtase_N"/>
</dbReference>
<accession>A0A098C1U5</accession>
<dbReference type="EMBL" id="LN515532">
    <property type="protein sequence ID" value="CEA16880.1"/>
    <property type="molecule type" value="Genomic_DNA"/>
</dbReference>
<evidence type="ECO:0000259" key="3">
    <source>
        <dbReference type="Pfam" id="PF22725"/>
    </source>
</evidence>
<dbReference type="Gene3D" id="3.40.50.720">
    <property type="entry name" value="NAD(P)-binding Rossmann-like Domain"/>
    <property type="match status" value="1"/>
</dbReference>
<feature type="domain" description="Gfo/Idh/MocA-like oxidoreductase N-terminal" evidence="2">
    <location>
        <begin position="33"/>
        <end position="158"/>
    </location>
</feature>
<name>A0A098C1U5_9BACT</name>
<evidence type="ECO:0000256" key="1">
    <source>
        <dbReference type="SAM" id="SignalP"/>
    </source>
</evidence>
<dbReference type="Pfam" id="PF22725">
    <property type="entry name" value="GFO_IDH_MocA_C3"/>
    <property type="match status" value="1"/>
</dbReference>
<reference evidence="4 5" key="1">
    <citation type="submission" date="2014-08" db="EMBL/GenBank/DDBJ databases">
        <authorList>
            <person name="Wibberg D."/>
        </authorList>
    </citation>
    <scope>NUCLEOTIDE SEQUENCE [LARGE SCALE GENOMIC DNA]</scope>
    <source>
        <strain evidence="5">ING2-E5B</strain>
    </source>
</reference>
<keyword evidence="1" id="KW-0732">Signal</keyword>
<dbReference type="InterPro" id="IPR055170">
    <property type="entry name" value="GFO_IDH_MocA-like_dom"/>
</dbReference>
<dbReference type="SUPFAM" id="SSF55347">
    <property type="entry name" value="Glyceraldehyde-3-phosphate dehydrogenase-like, C-terminal domain"/>
    <property type="match status" value="1"/>
</dbReference>
<dbReference type="SUPFAM" id="SSF51735">
    <property type="entry name" value="NAD(P)-binding Rossmann-fold domains"/>
    <property type="match status" value="1"/>
</dbReference>
<evidence type="ECO:0000313" key="4">
    <source>
        <dbReference type="EMBL" id="CEA16880.1"/>
    </source>
</evidence>
<dbReference type="Gene3D" id="3.30.360.10">
    <property type="entry name" value="Dihydrodipicolinate Reductase, domain 2"/>
    <property type="match status" value="1"/>
</dbReference>
<dbReference type="InterPro" id="IPR050463">
    <property type="entry name" value="Gfo/Idh/MocA_oxidrdct_glycsds"/>
</dbReference>
<evidence type="ECO:0000313" key="5">
    <source>
        <dbReference type="Proteomes" id="UP000032417"/>
    </source>
</evidence>
<dbReference type="HOGENOM" id="CLU_640667_0_0_10"/>
<evidence type="ECO:0000259" key="2">
    <source>
        <dbReference type="Pfam" id="PF01408"/>
    </source>
</evidence>
<dbReference type="AlphaFoldDB" id="A0A098C1U5"/>
<dbReference type="InterPro" id="IPR036291">
    <property type="entry name" value="NAD(P)-bd_dom_sf"/>
</dbReference>
<sequence>MNRRNFIRNVSALSTLTILKPNIVFASNNNSAVRVGLVGCGSRARGILGSMAANTNIQITALADIFEDKVTNWLSFANELNSNNGFAAVDKKSCYIGYDSYMRLLENKNIDAVIIASPAYTHPKITEDAVKAGRHLYCEKPISIDAEGCKQVIRTGKNINGRLSAFDGFQIRYATPYVEMAKRIKRGDIGDIVSVQLYYFSSGADILPHEGMSYDELRIRNHYHFHEISGGCYLDQAIHMIDVCNWILGTNPLYAIGLGGRKGGPDFGNAWTNYQVIYKYPNDINVNVQSSKFGNYFGDVCAKFIGTEGYAEAHYSGGVFINGKNSWDSGIVRSASDLTPESIARGASSSSLDTADLNKGKAFIESIVSGNYINQLESGSNSTLTAILGREAASRQEKITWDELLYSAQEIDHGLNLKQFTAK</sequence>
<feature type="domain" description="GFO/IDH/MocA-like oxidoreductase" evidence="3">
    <location>
        <begin position="177"/>
        <end position="311"/>
    </location>
</feature>
<keyword evidence="5" id="KW-1185">Reference proteome</keyword>
<dbReference type="KEGG" id="pbt:ING2E5B_2152"/>
<proteinExistence type="predicted"/>
<dbReference type="Pfam" id="PF01408">
    <property type="entry name" value="GFO_IDH_MocA"/>
    <property type="match status" value="1"/>
</dbReference>
<organism evidence="4 5">
    <name type="scientific">Fermentimonas caenicola</name>
    <dbReference type="NCBI Taxonomy" id="1562970"/>
    <lineage>
        <taxon>Bacteria</taxon>
        <taxon>Pseudomonadati</taxon>
        <taxon>Bacteroidota</taxon>
        <taxon>Bacteroidia</taxon>
        <taxon>Bacteroidales</taxon>
        <taxon>Dysgonomonadaceae</taxon>
        <taxon>Fermentimonas</taxon>
    </lineage>
</organism>
<feature type="signal peptide" evidence="1">
    <location>
        <begin position="1"/>
        <end position="26"/>
    </location>
</feature>
<dbReference type="Proteomes" id="UP000032417">
    <property type="component" value="Chromosome 1"/>
</dbReference>
<feature type="chain" id="PRO_5001938799" evidence="1">
    <location>
        <begin position="27"/>
        <end position="423"/>
    </location>
</feature>
<dbReference type="PANTHER" id="PTHR43818:SF5">
    <property type="entry name" value="OXIDOREDUCTASE FAMILY PROTEIN"/>
    <property type="match status" value="1"/>
</dbReference>
<dbReference type="GO" id="GO:0000166">
    <property type="term" value="F:nucleotide binding"/>
    <property type="evidence" value="ECO:0007669"/>
    <property type="project" value="InterPro"/>
</dbReference>